<dbReference type="PRINTS" id="PR00912">
    <property type="entry name" value="LVIRUSORF5"/>
</dbReference>
<keyword evidence="1" id="KW-0813">Transport</keyword>
<reference evidence="4" key="1">
    <citation type="submission" date="2017-04" db="EMBL/GenBank/DDBJ databases">
        <title>Insights into the etiology of polerovirus-induced pepper yellows disease.</title>
        <authorList>
            <person name="Lotos L."/>
            <person name="Olmos A."/>
            <person name="Orfanidou C."/>
            <person name="Efthimiou K."/>
            <person name="Avgelis A."/>
            <person name="Katis N.I."/>
            <person name="Maliogka V.I."/>
        </authorList>
    </citation>
    <scope>NUCLEOTIDE SEQUENCE</scope>
    <source>
        <strain evidence="4">Pi24</strain>
    </source>
</reference>
<keyword evidence="2" id="KW-0916">Viral movement protein</keyword>
<gene>
    <name evidence="4" type="primary">MP</name>
</gene>
<protein>
    <submittedName>
        <fullName evidence="4">p4</fullName>
    </submittedName>
</protein>
<sequence length="156" mass="17070">MEMVDHATPAVADAHDRFALSLWSHPLGAHGGEIEDDEMEAGTEEAEIELEDGRATARLSSSTRTQSRIVPQELSPSGRLYQRASRFQVEFSKPTMNIRSQWSTYASSVNPLPQRRAPSLTSWTPTASLLVSNPPCASSPSPRAGKRLLGLRRLTG</sequence>
<dbReference type="InterPro" id="IPR001964">
    <property type="entry name" value="Luteo_VPG"/>
</dbReference>
<dbReference type="GO" id="GO:0046740">
    <property type="term" value="P:transport of virus in host, cell to cell"/>
    <property type="evidence" value="ECO:0007669"/>
    <property type="project" value="UniProtKB-KW"/>
</dbReference>
<evidence type="ECO:0000313" key="4">
    <source>
        <dbReference type="EMBL" id="CCX34979.2"/>
    </source>
</evidence>
<evidence type="ECO:0000256" key="2">
    <source>
        <dbReference type="ARBA" id="ARBA00023031"/>
    </source>
</evidence>
<dbReference type="Pfam" id="PF01659">
    <property type="entry name" value="Luteo_Vpg"/>
    <property type="match status" value="1"/>
</dbReference>
<evidence type="ECO:0000256" key="1">
    <source>
        <dbReference type="ARBA" id="ARBA00022448"/>
    </source>
</evidence>
<feature type="compositionally biased region" description="Polar residues" evidence="3">
    <location>
        <begin position="58"/>
        <end position="69"/>
    </location>
</feature>
<proteinExistence type="predicted"/>
<evidence type="ECO:0000256" key="3">
    <source>
        <dbReference type="SAM" id="MobiDB-lite"/>
    </source>
</evidence>
<accession>A0A0F7RQU2</accession>
<name>A0A0F7RQU2_9VIRU</name>
<accession>A0A1T3YLI8</accession>
<dbReference type="EMBL" id="HF969027">
    <property type="protein sequence ID" value="CCX34979.2"/>
    <property type="molecule type" value="Genomic_RNA"/>
</dbReference>
<feature type="region of interest" description="Disordered" evidence="3">
    <location>
        <begin position="55"/>
        <end position="75"/>
    </location>
</feature>
<organism evidence="4">
    <name type="scientific">Pepper yellows virus</name>
    <dbReference type="NCBI Taxonomy" id="698400"/>
    <lineage>
        <taxon>Viruses</taxon>
        <taxon>Riboviria</taxon>
        <taxon>Orthornavirae</taxon>
        <taxon>Pisuviricota</taxon>
        <taxon>Pisoniviricetes</taxon>
        <taxon>Sobelivirales</taxon>
        <taxon>Solemoviridae</taxon>
        <taxon>Polerovirus</taxon>
        <taxon>Polerovirus PEVYV6</taxon>
    </lineage>
</organism>